<keyword evidence="1" id="KW-0472">Membrane</keyword>
<protein>
    <recommendedName>
        <fullName evidence="4">ABC-2 type transport system permease protein</fullName>
    </recommendedName>
</protein>
<dbReference type="RefSeq" id="WP_072831754.1">
    <property type="nucleotide sequence ID" value="NZ_FQXP01000006.1"/>
</dbReference>
<gene>
    <name evidence="2" type="ORF">SAMN02745196_01869</name>
</gene>
<keyword evidence="1" id="KW-1133">Transmembrane helix</keyword>
<reference evidence="2 3" key="1">
    <citation type="submission" date="2016-11" db="EMBL/GenBank/DDBJ databases">
        <authorList>
            <person name="Jaros S."/>
            <person name="Januszkiewicz K."/>
            <person name="Wedrychowicz H."/>
        </authorList>
    </citation>
    <scope>NUCLEOTIDE SEQUENCE [LARGE SCALE GENOMIC DNA]</scope>
    <source>
        <strain evidence="2 3">DSM 3089</strain>
    </source>
</reference>
<evidence type="ECO:0008006" key="4">
    <source>
        <dbReference type="Google" id="ProtNLM"/>
    </source>
</evidence>
<feature type="transmembrane region" description="Helical" evidence="1">
    <location>
        <begin position="198"/>
        <end position="215"/>
    </location>
</feature>
<accession>A0A1M5WU27</accession>
<feature type="transmembrane region" description="Helical" evidence="1">
    <location>
        <begin position="90"/>
        <end position="115"/>
    </location>
</feature>
<proteinExistence type="predicted"/>
<dbReference type="EMBL" id="FQXP01000006">
    <property type="protein sequence ID" value="SHH90981.1"/>
    <property type="molecule type" value="Genomic_DNA"/>
</dbReference>
<feature type="transmembrane region" description="Helical" evidence="1">
    <location>
        <begin position="50"/>
        <end position="69"/>
    </location>
</feature>
<evidence type="ECO:0000313" key="2">
    <source>
        <dbReference type="EMBL" id="SHH90981.1"/>
    </source>
</evidence>
<evidence type="ECO:0000256" key="1">
    <source>
        <dbReference type="SAM" id="Phobius"/>
    </source>
</evidence>
<evidence type="ECO:0000313" key="3">
    <source>
        <dbReference type="Proteomes" id="UP000184526"/>
    </source>
</evidence>
<keyword evidence="1" id="KW-0812">Transmembrane</keyword>
<feature type="transmembrane region" description="Helical" evidence="1">
    <location>
        <begin position="159"/>
        <end position="178"/>
    </location>
</feature>
<sequence length="227" mass="25530">MYAIKAYYVLNFKALIKDKLSLFWSLFVPALMLISSAGNGVKLQAIDMRWYWAYIIFNYYIYGLGLNCLQSKTTGSLKTAFSIKNSAVEFFIANLLTQITFSFISIFIFNIAAAILNQANFLSMTMYSTILIVLSIPVGFLCFNITLLNKISYNSMSTLINVASVVCLMFIRLESPINIINPLRNIASILLMRSPVEIISYIIISLICIGTGLYSTKKYSAISNEVR</sequence>
<organism evidence="2 3">
    <name type="scientific">Clostridium collagenovorans DSM 3089</name>
    <dbReference type="NCBI Taxonomy" id="1121306"/>
    <lineage>
        <taxon>Bacteria</taxon>
        <taxon>Bacillati</taxon>
        <taxon>Bacillota</taxon>
        <taxon>Clostridia</taxon>
        <taxon>Eubacteriales</taxon>
        <taxon>Clostridiaceae</taxon>
        <taxon>Clostridium</taxon>
    </lineage>
</organism>
<feature type="transmembrane region" description="Helical" evidence="1">
    <location>
        <begin position="127"/>
        <end position="147"/>
    </location>
</feature>
<feature type="transmembrane region" description="Helical" evidence="1">
    <location>
        <begin position="20"/>
        <end position="38"/>
    </location>
</feature>
<dbReference type="Proteomes" id="UP000184526">
    <property type="component" value="Unassembled WGS sequence"/>
</dbReference>
<dbReference type="AlphaFoldDB" id="A0A1M5WU27"/>
<keyword evidence="3" id="KW-1185">Reference proteome</keyword>
<dbReference type="OrthoDB" id="2339966at2"/>
<name>A0A1M5WU27_9CLOT</name>